<dbReference type="InterPro" id="IPR015915">
    <property type="entry name" value="Kelch-typ_b-propeller"/>
</dbReference>
<sequence length="1086" mass="116127">MSDTIYVIGGQPGILDGSTCVFAAHPQADGTISEWVRLSENLPEKVFGSTAVAYEGRIYNMGGSDTSSNVYYAAPLVPTDTIPGGWIPTQPLPEHRRYAAAVEYNGQFLVIGGASGTSLTNASDKVTTGIARPDGGVDFWFETKALDPARFLHDAVISSRGWIYVIGGASGGLASDGMNDISYGSMSGAASQYAPYGEFVSRPIVLFSNRTLRELRWTTFISPTLDLTTTPVTVTIEYRTASGSLSNLLKAPWVGPFHSTYTQTVRLPDGIYTDSIQFPAGTSGQFFQYRIRMGTTFTKTTPAVQRVQLVYEVPPPDLWVSKTSLNTGFISRGSLITYSIQYGNRASAFDSIASNAVLTETFPSYVDFVEASHPFVFAGTTQTGDRIYTADLGQVSPGITNTITFTLRVTDVIEALPLQNERPVITNTVQIGYPGPDADPGNNQMQILNDLEVVRFDFTKLNTPQGLVVPGQEIQYTLNISNTSNLPARNVIVEDAVPTNTTYIVGSETHPAGFTFQYDTNRTPPVLRWMIGEIPPHSGGTFTFKVQVNTDVEAFSGDDIFNSAVISSTDSLPKFSNAVFNTITTTVQLDIRKEALPAVAKAGDEVVYRIVYTNTGNVDLTEVVLTDTVPALTTYVTGSISGPGADDTNLPELRWNIGSVPIGQSGEVSFRVRVDRPLPAGTTVITNTAQARTLSTKDLMSNESVLTLTSRPVLHISKRAQPSSGVQPGDVITFTLAFTNTGDMDATGIVVTDRLPLNTTLLQPYGAVLVGDVLSWTWPTDLAGLGGSGVVSYTVHVDDVSGGGIANTSYSIKDAHGHTASGAPVFVPVAGDFWASNLVASRTVLRTNETVVIHFDAHMTGMPRVDQLPDPTTWGIWADLYVFPQPTPPDRMALSNVDTYWYVNGASLQNGSVKLSSDTTTGGSLTSFTTSGTYYIYAQVNTDDGDGDPSDGWPLPEWPETNNIVGPLVITVTDAIAPSPEVISVSPARVPAQDGQSITISGNNFADGATVWVQKGVSRIDGVISSLTGSQITATFDLQGQLGGAWDVYVRNPDGGTGVLPGGLLIETNAVVCPPDCNVYLPAIFR</sequence>
<dbReference type="Proteomes" id="UP000050502">
    <property type="component" value="Unassembled WGS sequence"/>
</dbReference>
<reference evidence="3 4" key="1">
    <citation type="submission" date="2015-07" db="EMBL/GenBank/DDBJ databases">
        <title>Whole genome sequence of Ardenticatena maritima DSM 23922.</title>
        <authorList>
            <person name="Hemp J."/>
            <person name="Ward L.M."/>
            <person name="Pace L.A."/>
            <person name="Fischer W.W."/>
        </authorList>
    </citation>
    <scope>NUCLEOTIDE SEQUENCE [LARGE SCALE GENOMIC DNA]</scope>
    <source>
        <strain evidence="3 4">110S</strain>
    </source>
</reference>
<accession>A0A0P6YT33</accession>
<dbReference type="InterPro" id="IPR013783">
    <property type="entry name" value="Ig-like_fold"/>
</dbReference>
<evidence type="ECO:0000259" key="2">
    <source>
        <dbReference type="Pfam" id="PF01833"/>
    </source>
</evidence>
<protein>
    <recommendedName>
        <fullName evidence="5">DUF11 domain-containing protein</fullName>
    </recommendedName>
</protein>
<dbReference type="SUPFAM" id="SSF117281">
    <property type="entry name" value="Kelch motif"/>
    <property type="match status" value="1"/>
</dbReference>
<feature type="domain" description="DUF11" evidence="1">
    <location>
        <begin position="589"/>
        <end position="698"/>
    </location>
</feature>
<evidence type="ECO:0000259" key="1">
    <source>
        <dbReference type="Pfam" id="PF01345"/>
    </source>
</evidence>
<organism evidence="3 4">
    <name type="scientific">Ardenticatena maritima</name>
    <dbReference type="NCBI Taxonomy" id="872965"/>
    <lineage>
        <taxon>Bacteria</taxon>
        <taxon>Bacillati</taxon>
        <taxon>Chloroflexota</taxon>
        <taxon>Ardenticatenia</taxon>
        <taxon>Ardenticatenales</taxon>
        <taxon>Ardenticatenaceae</taxon>
        <taxon>Ardenticatena</taxon>
    </lineage>
</organism>
<evidence type="ECO:0008006" key="5">
    <source>
        <dbReference type="Google" id="ProtNLM"/>
    </source>
</evidence>
<dbReference type="InterPro" id="IPR002909">
    <property type="entry name" value="IPT_dom"/>
</dbReference>
<evidence type="ECO:0000313" key="3">
    <source>
        <dbReference type="EMBL" id="KPL88248.1"/>
    </source>
</evidence>
<dbReference type="Gene3D" id="2.60.40.740">
    <property type="match status" value="1"/>
</dbReference>
<feature type="domain" description="DUF11" evidence="1">
    <location>
        <begin position="468"/>
        <end position="572"/>
    </location>
</feature>
<evidence type="ECO:0000313" key="4">
    <source>
        <dbReference type="Proteomes" id="UP000050502"/>
    </source>
</evidence>
<dbReference type="InterPro" id="IPR051172">
    <property type="entry name" value="Chlamydia_OmcB"/>
</dbReference>
<dbReference type="InterPro" id="IPR001434">
    <property type="entry name" value="OmcB-like_DUF11"/>
</dbReference>
<dbReference type="SUPFAM" id="SSF81296">
    <property type="entry name" value="E set domains"/>
    <property type="match status" value="1"/>
</dbReference>
<dbReference type="PANTHER" id="PTHR34819">
    <property type="entry name" value="LARGE CYSTEINE-RICH PERIPLASMIC PROTEIN OMCB"/>
    <property type="match status" value="1"/>
</dbReference>
<dbReference type="InterPro" id="IPR014756">
    <property type="entry name" value="Ig_E-set"/>
</dbReference>
<proteinExistence type="predicted"/>
<dbReference type="AlphaFoldDB" id="A0A0P6YT33"/>
<feature type="domain" description="DUF11" evidence="1">
    <location>
        <begin position="317"/>
        <end position="445"/>
    </location>
</feature>
<dbReference type="NCBIfam" id="TIGR01451">
    <property type="entry name" value="B_ant_repeat"/>
    <property type="match status" value="3"/>
</dbReference>
<dbReference type="EMBL" id="LGKN01000004">
    <property type="protein sequence ID" value="KPL88248.1"/>
    <property type="molecule type" value="Genomic_DNA"/>
</dbReference>
<dbReference type="Pfam" id="PF01345">
    <property type="entry name" value="DUF11"/>
    <property type="match status" value="4"/>
</dbReference>
<dbReference type="Gene3D" id="2.60.40.10">
    <property type="entry name" value="Immunoglobulins"/>
    <property type="match status" value="1"/>
</dbReference>
<dbReference type="Pfam" id="PF01833">
    <property type="entry name" value="TIG"/>
    <property type="match status" value="1"/>
</dbReference>
<dbReference type="PANTHER" id="PTHR34819:SF5">
    <property type="entry name" value="CONSERVED REPEAT DOMAIN PROTEIN"/>
    <property type="match status" value="1"/>
</dbReference>
<dbReference type="InterPro" id="IPR047589">
    <property type="entry name" value="DUF11_rpt"/>
</dbReference>
<dbReference type="Gene3D" id="2.120.10.80">
    <property type="entry name" value="Kelch-type beta propeller"/>
    <property type="match status" value="1"/>
</dbReference>
<dbReference type="Gene3D" id="2.60.40.1170">
    <property type="entry name" value="Mu homology domain, subdomain B"/>
    <property type="match status" value="1"/>
</dbReference>
<feature type="domain" description="DUF11" evidence="1">
    <location>
        <begin position="714"/>
        <end position="809"/>
    </location>
</feature>
<feature type="domain" description="IPT/TIG" evidence="2">
    <location>
        <begin position="980"/>
        <end position="1023"/>
    </location>
</feature>
<gene>
    <name evidence="3" type="ORF">SE16_05215</name>
</gene>
<comment type="caution">
    <text evidence="3">The sequence shown here is derived from an EMBL/GenBank/DDBJ whole genome shotgun (WGS) entry which is preliminary data.</text>
</comment>
<name>A0A0P6YT33_9CHLR</name>